<feature type="domain" description="Brix" evidence="8">
    <location>
        <begin position="34"/>
        <end position="238"/>
    </location>
</feature>
<dbReference type="Proteomes" id="UP001549921">
    <property type="component" value="Unassembled WGS sequence"/>
</dbReference>
<dbReference type="SMART" id="SM00879">
    <property type="entry name" value="Brix"/>
    <property type="match status" value="1"/>
</dbReference>
<evidence type="ECO:0000256" key="1">
    <source>
        <dbReference type="ARBA" id="ARBA00004604"/>
    </source>
</evidence>
<keyword evidence="4 6" id="KW-0539">Nucleus</keyword>
<evidence type="ECO:0000256" key="7">
    <source>
        <dbReference type="SAM" id="MobiDB-lite"/>
    </source>
</evidence>
<dbReference type="GO" id="GO:0005730">
    <property type="term" value="C:nucleolus"/>
    <property type="evidence" value="ECO:0007669"/>
    <property type="project" value="UniProtKB-SubCell"/>
</dbReference>
<evidence type="ECO:0000313" key="11">
    <source>
        <dbReference type="Proteomes" id="UP001549920"/>
    </source>
</evidence>
<reference evidence="11 12" key="1">
    <citation type="submission" date="2024-06" db="EMBL/GenBank/DDBJ databases">
        <title>A chromosome-level genome assembly of beet webworm, Loxostege sticticalis.</title>
        <authorList>
            <person name="Zhang Y."/>
        </authorList>
    </citation>
    <scope>NUCLEOTIDE SEQUENCE [LARGE SCALE GENOMIC DNA]</scope>
    <source>
        <strain evidence="10">AQ026</strain>
        <strain evidence="9">AQ028</strain>
        <tissue evidence="9">Male pupae</tissue>
        <tissue evidence="10">Whole body</tissue>
    </source>
</reference>
<dbReference type="EMBL" id="JBEUOH010000013">
    <property type="protein sequence ID" value="KAL0880244.1"/>
    <property type="molecule type" value="Genomic_DNA"/>
</dbReference>
<dbReference type="PANTHER" id="PTHR12728">
    <property type="entry name" value="BRIX DOMAIN CONTAINING PROTEIN"/>
    <property type="match status" value="1"/>
</dbReference>
<comment type="similarity">
    <text evidence="2 6">Belongs to the RPF2 family.</text>
</comment>
<protein>
    <recommendedName>
        <fullName evidence="3 6">Ribosome production factor 2 homolog</fullName>
    </recommendedName>
    <alternativeName>
        <fullName evidence="5 6">Ribosome biogenesis protein RPF2 homolog</fullName>
    </alternativeName>
</protein>
<gene>
    <name evidence="10" type="ORF">ABMA27_002701</name>
    <name evidence="9" type="ORF">ABMA28_002789</name>
</gene>
<dbReference type="InterPro" id="IPR039770">
    <property type="entry name" value="Rpf2"/>
</dbReference>
<feature type="region of interest" description="Disordered" evidence="7">
    <location>
        <begin position="274"/>
        <end position="316"/>
    </location>
</feature>
<evidence type="ECO:0000259" key="8">
    <source>
        <dbReference type="PROSITE" id="PS50833"/>
    </source>
</evidence>
<evidence type="ECO:0000256" key="4">
    <source>
        <dbReference type="ARBA" id="ARBA00023242"/>
    </source>
</evidence>
<evidence type="ECO:0000256" key="6">
    <source>
        <dbReference type="RuleBase" id="RU367086"/>
    </source>
</evidence>
<dbReference type="EMBL" id="JBEDNZ010000013">
    <property type="protein sequence ID" value="KAL0830652.1"/>
    <property type="molecule type" value="Genomic_DNA"/>
</dbReference>
<dbReference type="GO" id="GO:0019843">
    <property type="term" value="F:rRNA binding"/>
    <property type="evidence" value="ECO:0007669"/>
    <property type="project" value="UniProtKB-UniRule"/>
</dbReference>
<dbReference type="InterPro" id="IPR007109">
    <property type="entry name" value="Brix"/>
</dbReference>
<dbReference type="Proteomes" id="UP001549920">
    <property type="component" value="Unassembled WGS sequence"/>
</dbReference>
<organism evidence="9 12">
    <name type="scientific">Loxostege sticticalis</name>
    <name type="common">Beet webworm moth</name>
    <dbReference type="NCBI Taxonomy" id="481309"/>
    <lineage>
        <taxon>Eukaryota</taxon>
        <taxon>Metazoa</taxon>
        <taxon>Ecdysozoa</taxon>
        <taxon>Arthropoda</taxon>
        <taxon>Hexapoda</taxon>
        <taxon>Insecta</taxon>
        <taxon>Pterygota</taxon>
        <taxon>Neoptera</taxon>
        <taxon>Endopterygota</taxon>
        <taxon>Lepidoptera</taxon>
        <taxon>Glossata</taxon>
        <taxon>Ditrysia</taxon>
        <taxon>Pyraloidea</taxon>
        <taxon>Crambidae</taxon>
        <taxon>Pyraustinae</taxon>
        <taxon>Loxostege</taxon>
    </lineage>
</organism>
<evidence type="ECO:0000313" key="12">
    <source>
        <dbReference type="Proteomes" id="UP001549921"/>
    </source>
</evidence>
<evidence type="ECO:0000256" key="5">
    <source>
        <dbReference type="ARBA" id="ARBA00030889"/>
    </source>
</evidence>
<feature type="compositionally biased region" description="Basic residues" evidence="7">
    <location>
        <begin position="298"/>
        <end position="307"/>
    </location>
</feature>
<evidence type="ECO:0000256" key="2">
    <source>
        <dbReference type="ARBA" id="ARBA00010782"/>
    </source>
</evidence>
<sequence length="316" mass="36257">MNKMPVMQRIKKPTTRKGKKVLLAKEPKPVEGPKQCLFMQGRHPSERTRKLLKDIYDLKKPDAAYFTRKNDIVPFEDASLIEKLCDKKDAALFGVGSHSKKRPHNIILGRTFNYSILDMIELGAENFKAMSEFQNMKVLAGLKPCLLFNGPAWDLNQDLKRLKSLFTDFFYREKVETIRLQGLEHVLSFTATDDGMIYLRSYRIQLKKSGQRTPRVELEEIGPSIDFKLRRTKLAADDLFKEACRIPREAKSGVKKNISRDPFGSKLGRIHMGKQDVSKLQTRKMKGLKKTAEEKKQMLQKKKKAKKAASQAEAQA</sequence>
<keyword evidence="11" id="KW-1185">Reference proteome</keyword>
<name>A0ABD0SY18_LOXSC</name>
<dbReference type="Pfam" id="PF04427">
    <property type="entry name" value="Brix"/>
    <property type="match status" value="1"/>
</dbReference>
<comment type="caution">
    <text evidence="9">The sequence shown here is derived from an EMBL/GenBank/DDBJ whole genome shotgun (WGS) entry which is preliminary data.</text>
</comment>
<dbReference type="AlphaFoldDB" id="A0ABD0SY18"/>
<comment type="subcellular location">
    <subcellularLocation>
        <location evidence="1 6">Nucleus</location>
        <location evidence="1 6">Nucleolus</location>
    </subcellularLocation>
</comment>
<dbReference type="PROSITE" id="PS50833">
    <property type="entry name" value="BRIX"/>
    <property type="match status" value="1"/>
</dbReference>
<evidence type="ECO:0000313" key="9">
    <source>
        <dbReference type="EMBL" id="KAL0830652.1"/>
    </source>
</evidence>
<evidence type="ECO:0000313" key="10">
    <source>
        <dbReference type="EMBL" id="KAL0880244.1"/>
    </source>
</evidence>
<dbReference type="PANTHER" id="PTHR12728:SF0">
    <property type="entry name" value="RIBOSOME PRODUCTION FACTOR 2 HOMOLOG"/>
    <property type="match status" value="1"/>
</dbReference>
<evidence type="ECO:0000256" key="3">
    <source>
        <dbReference type="ARBA" id="ARBA00020387"/>
    </source>
</evidence>
<accession>A0ABD0SY18</accession>
<proteinExistence type="inferred from homology"/>